<comment type="caution">
    <text evidence="5">The sequence shown here is derived from an EMBL/GenBank/DDBJ whole genome shotgun (WGS) entry which is preliminary data.</text>
</comment>
<evidence type="ECO:0000313" key="5">
    <source>
        <dbReference type="EMBL" id="MXO52043.1"/>
    </source>
</evidence>
<evidence type="ECO:0000256" key="3">
    <source>
        <dbReference type="ARBA" id="ARBA00023163"/>
    </source>
</evidence>
<accession>A0A844Y404</accession>
<dbReference type="AlphaFoldDB" id="A0A844Y404"/>
<keyword evidence="6" id="KW-1185">Reference proteome</keyword>
<dbReference type="GO" id="GO:0003700">
    <property type="term" value="F:DNA-binding transcription factor activity"/>
    <property type="evidence" value="ECO:0007669"/>
    <property type="project" value="InterPro"/>
</dbReference>
<sequence length="271" mass="30231">MNVGGSGRGQNSAVRDWLHPEWANLRVSTSGQLMAGIGTEDPQPMPRMVMTGPTSRTINFVAPPGRTWGIGILPLGWARLVDAAANLYADRSVDVERDPALAHLKPLGRLEDKAPLEEERDRIFAMLKPLLATPHKREDDIVRAQQALIDPACATVAQLAQSLSMTTRTLERFSCEAFGFSPQLLLRRQRFLRSLAQFMLDPSMHWIETLDPQYYDQSQFTRDFKRFMGMAPREYARLPHPVLGAAAHARKEVVGEAVQVLHKPEGAPSTN</sequence>
<evidence type="ECO:0000256" key="1">
    <source>
        <dbReference type="ARBA" id="ARBA00023015"/>
    </source>
</evidence>
<proteinExistence type="predicted"/>
<dbReference type="Gene3D" id="1.10.10.60">
    <property type="entry name" value="Homeodomain-like"/>
    <property type="match status" value="1"/>
</dbReference>
<keyword evidence="1" id="KW-0805">Transcription regulation</keyword>
<dbReference type="GO" id="GO:0043565">
    <property type="term" value="F:sequence-specific DNA binding"/>
    <property type="evidence" value="ECO:0007669"/>
    <property type="project" value="InterPro"/>
</dbReference>
<dbReference type="SMART" id="SM00342">
    <property type="entry name" value="HTH_ARAC"/>
    <property type="match status" value="1"/>
</dbReference>
<dbReference type="PANTHER" id="PTHR46796">
    <property type="entry name" value="HTH-TYPE TRANSCRIPTIONAL ACTIVATOR RHAS-RELATED"/>
    <property type="match status" value="1"/>
</dbReference>
<keyword evidence="2" id="KW-0238">DNA-binding</keyword>
<evidence type="ECO:0000259" key="4">
    <source>
        <dbReference type="PROSITE" id="PS01124"/>
    </source>
</evidence>
<gene>
    <name evidence="5" type="ORF">GRI42_12090</name>
</gene>
<dbReference type="PROSITE" id="PS01124">
    <property type="entry name" value="HTH_ARAC_FAMILY_2"/>
    <property type="match status" value="1"/>
</dbReference>
<protein>
    <submittedName>
        <fullName evidence="5">Helix-turn-helix domain-containing protein</fullName>
    </submittedName>
</protein>
<organism evidence="5 6">
    <name type="scientific">Qipengyuania gaetbuli</name>
    <dbReference type="NCBI Taxonomy" id="266952"/>
    <lineage>
        <taxon>Bacteria</taxon>
        <taxon>Pseudomonadati</taxon>
        <taxon>Pseudomonadota</taxon>
        <taxon>Alphaproteobacteria</taxon>
        <taxon>Sphingomonadales</taxon>
        <taxon>Erythrobacteraceae</taxon>
        <taxon>Qipengyuania</taxon>
    </lineage>
</organism>
<name>A0A844Y404_9SPHN</name>
<dbReference type="InterPro" id="IPR018060">
    <property type="entry name" value="HTH_AraC"/>
</dbReference>
<reference evidence="5 6" key="1">
    <citation type="submission" date="2019-12" db="EMBL/GenBank/DDBJ databases">
        <title>Genomic-based taxomic classification of the family Erythrobacteraceae.</title>
        <authorList>
            <person name="Xu L."/>
        </authorList>
    </citation>
    <scope>NUCLEOTIDE SEQUENCE [LARGE SCALE GENOMIC DNA]</scope>
    <source>
        <strain evidence="5 6">DSM 16225</strain>
    </source>
</reference>
<dbReference type="EMBL" id="WTYF01000004">
    <property type="protein sequence ID" value="MXO52043.1"/>
    <property type="molecule type" value="Genomic_DNA"/>
</dbReference>
<dbReference type="OrthoDB" id="2559672at2"/>
<feature type="domain" description="HTH araC/xylS-type" evidence="4">
    <location>
        <begin position="139"/>
        <end position="238"/>
    </location>
</feature>
<dbReference type="InterPro" id="IPR050204">
    <property type="entry name" value="AraC_XylS_family_regulators"/>
</dbReference>
<dbReference type="Pfam" id="PF12833">
    <property type="entry name" value="HTH_18"/>
    <property type="match status" value="1"/>
</dbReference>
<dbReference type="Proteomes" id="UP000444185">
    <property type="component" value="Unassembled WGS sequence"/>
</dbReference>
<evidence type="ECO:0000313" key="6">
    <source>
        <dbReference type="Proteomes" id="UP000444185"/>
    </source>
</evidence>
<evidence type="ECO:0000256" key="2">
    <source>
        <dbReference type="ARBA" id="ARBA00023125"/>
    </source>
</evidence>
<keyword evidence="3" id="KW-0804">Transcription</keyword>